<evidence type="ECO:0000256" key="8">
    <source>
        <dbReference type="RuleBase" id="RU363041"/>
    </source>
</evidence>
<dbReference type="HOGENOM" id="CLU_054750_5_5_7"/>
<comment type="similarity">
    <text evidence="2 8">Belongs to the 4-toluene sulfonate uptake permease (TSUP) (TC 2.A.102) family.</text>
</comment>
<reference evidence="10" key="1">
    <citation type="journal article" date="2009" name="Environ. Microbiol.">
        <title>Contribution of mobile genetic elements to Desulfovibrio vulgaris genome plasticity.</title>
        <authorList>
            <person name="Walker C.B."/>
            <person name="Stolyar S."/>
            <person name="Chivian D."/>
            <person name="Pinel N."/>
            <person name="Gabster J.A."/>
            <person name="Dehal P.S."/>
            <person name="He Z."/>
            <person name="Yang Z.K."/>
            <person name="Yen H.C."/>
            <person name="Zhou J."/>
            <person name="Wall J.D."/>
            <person name="Hazen T.C."/>
            <person name="Arkin A.P."/>
            <person name="Stahl D.A."/>
        </authorList>
    </citation>
    <scope>NUCLEOTIDE SEQUENCE [LARGE SCALE GENOMIC DNA]</scope>
    <source>
        <strain evidence="10">DP4</strain>
    </source>
</reference>
<feature type="transmembrane region" description="Helical" evidence="8">
    <location>
        <begin position="190"/>
        <end position="212"/>
    </location>
</feature>
<evidence type="ECO:0000256" key="1">
    <source>
        <dbReference type="ARBA" id="ARBA00004651"/>
    </source>
</evidence>
<keyword evidence="6 8" id="KW-1133">Transmembrane helix</keyword>
<gene>
    <name evidence="9" type="ordered locus">Dvul_1828</name>
</gene>
<evidence type="ECO:0000256" key="5">
    <source>
        <dbReference type="ARBA" id="ARBA00022692"/>
    </source>
</evidence>
<name>A0A0H3AB22_NITV4</name>
<dbReference type="AlphaFoldDB" id="A0A0H3AB22"/>
<evidence type="ECO:0000256" key="6">
    <source>
        <dbReference type="ARBA" id="ARBA00022989"/>
    </source>
</evidence>
<keyword evidence="5 8" id="KW-0812">Transmembrane</keyword>
<organism evidence="9 10">
    <name type="scientific">Nitratidesulfovibrio vulgaris (strain DP4)</name>
    <name type="common">Desulfovibrio vulgaris</name>
    <dbReference type="NCBI Taxonomy" id="391774"/>
    <lineage>
        <taxon>Bacteria</taxon>
        <taxon>Pseudomonadati</taxon>
        <taxon>Thermodesulfobacteriota</taxon>
        <taxon>Desulfovibrionia</taxon>
        <taxon>Desulfovibrionales</taxon>
        <taxon>Desulfovibrionaceae</taxon>
        <taxon>Nitratidesulfovibrio</taxon>
    </lineage>
</organism>
<feature type="transmembrane region" description="Helical" evidence="8">
    <location>
        <begin position="224"/>
        <end position="241"/>
    </location>
</feature>
<feature type="transmembrane region" description="Helical" evidence="8">
    <location>
        <begin position="72"/>
        <end position="90"/>
    </location>
</feature>
<protein>
    <recommendedName>
        <fullName evidence="8">Probable membrane transporter protein</fullName>
    </recommendedName>
</protein>
<dbReference type="InterPro" id="IPR052017">
    <property type="entry name" value="TSUP"/>
</dbReference>
<keyword evidence="3" id="KW-0813">Transport</keyword>
<proteinExistence type="inferred from homology"/>
<dbReference type="GO" id="GO:0005886">
    <property type="term" value="C:plasma membrane"/>
    <property type="evidence" value="ECO:0007669"/>
    <property type="project" value="UniProtKB-SubCell"/>
</dbReference>
<evidence type="ECO:0000256" key="7">
    <source>
        <dbReference type="ARBA" id="ARBA00023136"/>
    </source>
</evidence>
<comment type="subcellular location">
    <subcellularLocation>
        <location evidence="1 8">Cell membrane</location>
        <topology evidence="1 8">Multi-pass membrane protein</topology>
    </subcellularLocation>
</comment>
<feature type="transmembrane region" description="Helical" evidence="8">
    <location>
        <begin position="128"/>
        <end position="155"/>
    </location>
</feature>
<dbReference type="EMBL" id="CP000527">
    <property type="protein sequence ID" value="ABM28845.1"/>
    <property type="molecule type" value="Genomic_DNA"/>
</dbReference>
<dbReference type="PANTHER" id="PTHR30269">
    <property type="entry name" value="TRANSMEMBRANE PROTEIN YFCA"/>
    <property type="match status" value="1"/>
</dbReference>
<sequence precursor="true">MTETVSFTAAIFVAAGFLQGFAGFGAGLLAVPLLLLRFDITVAVPVCVLASIVLNAQLCVSYRDALSWGRIMPLLLGSIPGLILGSLVLVHAPPVLTRSVLGGILVAYGLWGLWAKSATGMMGSPRPVYGYAAGMASGAMGAAFSANGPAAIVYVSLTDWPKNTIKGTLAGYFLANNVATLAAEAASGLLTLQVALAGMVGAAGIGLGGWMGVRACSRLGERDYRRAMFALLFLMGGNLLVDVMRHG</sequence>
<feature type="transmembrane region" description="Helical" evidence="8">
    <location>
        <begin position="96"/>
        <end position="116"/>
    </location>
</feature>
<evidence type="ECO:0000256" key="4">
    <source>
        <dbReference type="ARBA" id="ARBA00022475"/>
    </source>
</evidence>
<dbReference type="Proteomes" id="UP000009173">
    <property type="component" value="Chromosome"/>
</dbReference>
<dbReference type="Pfam" id="PF01925">
    <property type="entry name" value="TauE"/>
    <property type="match status" value="1"/>
</dbReference>
<dbReference type="KEGG" id="dvl:Dvul_1828"/>
<dbReference type="RefSeq" id="WP_011792492.1">
    <property type="nucleotide sequence ID" value="NC_008751.1"/>
</dbReference>
<evidence type="ECO:0000313" key="10">
    <source>
        <dbReference type="Proteomes" id="UP000009173"/>
    </source>
</evidence>
<dbReference type="InterPro" id="IPR002781">
    <property type="entry name" value="TM_pro_TauE-like"/>
</dbReference>
<feature type="transmembrane region" description="Helical" evidence="8">
    <location>
        <begin position="40"/>
        <end position="60"/>
    </location>
</feature>
<keyword evidence="4 8" id="KW-1003">Cell membrane</keyword>
<dbReference type="PANTHER" id="PTHR30269:SF37">
    <property type="entry name" value="MEMBRANE TRANSPORTER PROTEIN"/>
    <property type="match status" value="1"/>
</dbReference>
<keyword evidence="7 8" id="KW-0472">Membrane</keyword>
<evidence type="ECO:0000313" key="9">
    <source>
        <dbReference type="EMBL" id="ABM28845.1"/>
    </source>
</evidence>
<accession>A0A0H3AB22</accession>
<evidence type="ECO:0000256" key="2">
    <source>
        <dbReference type="ARBA" id="ARBA00009142"/>
    </source>
</evidence>
<evidence type="ECO:0000256" key="3">
    <source>
        <dbReference type="ARBA" id="ARBA00022448"/>
    </source>
</evidence>